<dbReference type="InterPro" id="IPR004260">
    <property type="entry name" value="Pyr-dimer_DNA_glycosylase"/>
</dbReference>
<gene>
    <name evidence="2" type="ORF">HGMM_F27H04C05</name>
</gene>
<dbReference type="InterPro" id="IPR024796">
    <property type="entry name" value="T4_endonuc_V"/>
</dbReference>
<dbReference type="Gene3D" id="1.10.440.10">
    <property type="entry name" value="T4 endonuclease V"/>
    <property type="match status" value="1"/>
</dbReference>
<name>H5SH11_9BACT</name>
<evidence type="ECO:0000259" key="1">
    <source>
        <dbReference type="Pfam" id="PF08349"/>
    </source>
</evidence>
<reference evidence="2" key="1">
    <citation type="journal article" date="2005" name="Environ. Microbiol.">
        <title>Genetic and functional properties of uncultivated thermophilic crenarchaeotes from a subsurface gold mine as revealed by analysis of genome fragments.</title>
        <authorList>
            <person name="Nunoura T."/>
            <person name="Hirayama H."/>
            <person name="Takami H."/>
            <person name="Oida H."/>
            <person name="Nishi S."/>
            <person name="Shimamura S."/>
            <person name="Suzuki Y."/>
            <person name="Inagaki F."/>
            <person name="Takai K."/>
            <person name="Nealson K.H."/>
            <person name="Horikoshi K."/>
        </authorList>
    </citation>
    <scope>NUCLEOTIDE SEQUENCE</scope>
</reference>
<dbReference type="SUPFAM" id="SSF47077">
    <property type="entry name" value="T4 endonuclease V"/>
    <property type="match status" value="1"/>
</dbReference>
<dbReference type="InterPro" id="IPR013560">
    <property type="entry name" value="DUF1722"/>
</dbReference>
<accession>H5SH11</accession>
<sequence length="235" mass="27146">MRIWDISPGYLNRNSLLGEHNELHALVSICLNNKKGYAHHPETLRWKDYLGALAVRHELLVAEMTLRGYAHQSPLSVEPDPTRWPVQYVDPPARQFALLREKYRAREPGRIPLPNNAQELWAHHKYSVLARDPNLYRKLGQRVASWRSRDFNALAQELSELLRCPPTVGGLRNALDHMWGYISDYVTDEQRCEADKSPQAKLSLIQQLADAHRVTYLMHSTALSELHMWLSKEAL</sequence>
<evidence type="ECO:0000313" key="2">
    <source>
        <dbReference type="EMBL" id="BAL55447.1"/>
    </source>
</evidence>
<dbReference type="Pfam" id="PF08349">
    <property type="entry name" value="DUF1722"/>
    <property type="match status" value="1"/>
</dbReference>
<proteinExistence type="predicted"/>
<feature type="domain" description="DUF1722" evidence="1">
    <location>
        <begin position="125"/>
        <end position="195"/>
    </location>
</feature>
<dbReference type="EMBL" id="AP011718">
    <property type="protein sequence ID" value="BAL55447.1"/>
    <property type="molecule type" value="Genomic_DNA"/>
</dbReference>
<protein>
    <submittedName>
        <fullName evidence="2">Hypothetical conserved protein</fullName>
    </submittedName>
</protein>
<reference evidence="2" key="2">
    <citation type="journal article" date="2012" name="PLoS ONE">
        <title>A Deeply Branching Thermophilic Bacterium with an Ancient Acetyl-CoA Pathway Dominates a Subsurface Ecosystem.</title>
        <authorList>
            <person name="Takami H."/>
            <person name="Noguchi H."/>
            <person name="Takaki Y."/>
            <person name="Uchiyama I."/>
            <person name="Toyoda A."/>
            <person name="Nishi S."/>
            <person name="Chee G.-J."/>
            <person name="Arai W."/>
            <person name="Nunoura T."/>
            <person name="Itoh T."/>
            <person name="Hattori M."/>
            <person name="Takai K."/>
        </authorList>
    </citation>
    <scope>NUCLEOTIDE SEQUENCE</scope>
</reference>
<dbReference type="Pfam" id="PF03013">
    <property type="entry name" value="Pyr_excise"/>
    <property type="match status" value="1"/>
</dbReference>
<organism evidence="2">
    <name type="scientific">uncultured Acetothermia bacterium</name>
    <dbReference type="NCBI Taxonomy" id="236499"/>
    <lineage>
        <taxon>Bacteria</taxon>
        <taxon>Candidatus Bipolaricaulota</taxon>
        <taxon>environmental samples</taxon>
    </lineage>
</organism>
<dbReference type="AlphaFoldDB" id="H5SH11"/>